<dbReference type="InterPro" id="IPR001537">
    <property type="entry name" value="SpoU_MeTrfase"/>
</dbReference>
<dbReference type="CDD" id="cd18093">
    <property type="entry name" value="SpoU-like_TrmJ"/>
    <property type="match status" value="1"/>
</dbReference>
<dbReference type="Gene3D" id="1.10.8.590">
    <property type="match status" value="1"/>
</dbReference>
<dbReference type="GO" id="GO:0005829">
    <property type="term" value="C:cytosol"/>
    <property type="evidence" value="ECO:0007669"/>
    <property type="project" value="TreeGrafter"/>
</dbReference>
<dbReference type="Gene3D" id="3.40.1280.10">
    <property type="match status" value="1"/>
</dbReference>
<reference evidence="7 8" key="1">
    <citation type="submission" date="2020-05" db="EMBL/GenBank/DDBJ databases">
        <title>Draft genome sequence of Desulfovibrio sp. strain HN2T.</title>
        <authorList>
            <person name="Ueno A."/>
            <person name="Tamazawa S."/>
            <person name="Tamamura S."/>
            <person name="Murakami T."/>
            <person name="Kiyama T."/>
            <person name="Inomata H."/>
            <person name="Amano Y."/>
            <person name="Miyakawa K."/>
            <person name="Tamaki H."/>
            <person name="Naganuma T."/>
            <person name="Kaneko K."/>
        </authorList>
    </citation>
    <scope>NUCLEOTIDE SEQUENCE [LARGE SCALE GENOMIC DNA]</scope>
    <source>
        <strain evidence="7 8">HN2</strain>
    </source>
</reference>
<dbReference type="SUPFAM" id="SSF75217">
    <property type="entry name" value="alpha/beta knot"/>
    <property type="match status" value="1"/>
</dbReference>
<feature type="domain" description="tRNA/rRNA methyltransferase SpoU type" evidence="6">
    <location>
        <begin position="5"/>
        <end position="156"/>
    </location>
</feature>
<evidence type="ECO:0000313" key="7">
    <source>
        <dbReference type="EMBL" id="GFM32206.1"/>
    </source>
</evidence>
<keyword evidence="8" id="KW-1185">Reference proteome</keyword>
<dbReference type="Proteomes" id="UP000503840">
    <property type="component" value="Unassembled WGS sequence"/>
</dbReference>
<comment type="similarity">
    <text evidence="1">Belongs to the class IV-like SAM-binding methyltransferase superfamily. RNA methyltransferase TrmH family.</text>
</comment>
<feature type="compositionally biased region" description="Low complexity" evidence="5">
    <location>
        <begin position="254"/>
        <end position="272"/>
    </location>
</feature>
<keyword evidence="2 7" id="KW-0489">Methyltransferase</keyword>
<evidence type="ECO:0000256" key="2">
    <source>
        <dbReference type="ARBA" id="ARBA00022603"/>
    </source>
</evidence>
<proteinExistence type="inferred from homology"/>
<dbReference type="EMBL" id="BLVO01000004">
    <property type="protein sequence ID" value="GFM32206.1"/>
    <property type="molecule type" value="Genomic_DNA"/>
</dbReference>
<evidence type="ECO:0000256" key="1">
    <source>
        <dbReference type="ARBA" id="ARBA00007228"/>
    </source>
</evidence>
<evidence type="ECO:0000259" key="6">
    <source>
        <dbReference type="Pfam" id="PF00588"/>
    </source>
</evidence>
<dbReference type="GO" id="GO:0003723">
    <property type="term" value="F:RNA binding"/>
    <property type="evidence" value="ECO:0007669"/>
    <property type="project" value="InterPro"/>
</dbReference>
<dbReference type="PANTHER" id="PTHR42786:SF2">
    <property type="entry name" value="TRNA (CYTIDINE_URIDINE-2'-O-)-METHYLTRANSFERASE TRMJ"/>
    <property type="match status" value="1"/>
</dbReference>
<sequence>MLDNLAVVLVKPRFPENIGMAVRACVNMGVSELVVVQPERWDVDRIQSLATIKGAELVRSIRVEDDLATALAGYHHVYGTTARTGGWRSEILSPEKAAPLITGQIAEGCKVAVLFGPEDKGLTNEETEICNQLLTIPVNPQASSLNLAQAVLIVLYECFKSGVRTPLVPGTSGAQSPLCTHAEQETVIRTLRDTLMRIDFLRKDNPDYFMLPVRRFLQKMALRRHEFALLMGVCRQVRWLADKAGVPELSTEQGAGQHASGSHVSGQHVSGAGSEGDDSGKPEK</sequence>
<dbReference type="PIRSF" id="PIRSF004808">
    <property type="entry name" value="LasT"/>
    <property type="match status" value="1"/>
</dbReference>
<accession>A0A7J0BEX3</accession>
<dbReference type="InterPro" id="IPR029028">
    <property type="entry name" value="Alpha/beta_knot_MTases"/>
</dbReference>
<keyword evidence="3 7" id="KW-0808">Transferase</keyword>
<dbReference type="InterPro" id="IPR029026">
    <property type="entry name" value="tRNA_m1G_MTases_N"/>
</dbReference>
<dbReference type="AlphaFoldDB" id="A0A7J0BEX3"/>
<dbReference type="GO" id="GO:0008173">
    <property type="term" value="F:RNA methyltransferase activity"/>
    <property type="evidence" value="ECO:0007669"/>
    <property type="project" value="InterPro"/>
</dbReference>
<evidence type="ECO:0000313" key="8">
    <source>
        <dbReference type="Proteomes" id="UP000503840"/>
    </source>
</evidence>
<comment type="caution">
    <text evidence="7">The sequence shown here is derived from an EMBL/GenBank/DDBJ whole genome shotgun (WGS) entry which is preliminary data.</text>
</comment>
<keyword evidence="4" id="KW-0949">S-adenosyl-L-methionine</keyword>
<dbReference type="PANTHER" id="PTHR42786">
    <property type="entry name" value="TRNA/RRNA METHYLTRANSFERASE"/>
    <property type="match status" value="1"/>
</dbReference>
<dbReference type="Pfam" id="PF00588">
    <property type="entry name" value="SpoU_methylase"/>
    <property type="match status" value="1"/>
</dbReference>
<evidence type="ECO:0000256" key="3">
    <source>
        <dbReference type="ARBA" id="ARBA00022679"/>
    </source>
</evidence>
<gene>
    <name evidence="7" type="ORF">DSM101010T_05710</name>
</gene>
<dbReference type="GO" id="GO:0002128">
    <property type="term" value="P:tRNA nucleoside ribose methylation"/>
    <property type="evidence" value="ECO:0007669"/>
    <property type="project" value="TreeGrafter"/>
</dbReference>
<dbReference type="InterPro" id="IPR004384">
    <property type="entry name" value="RNA_MeTrfase_TrmJ/LasT"/>
</dbReference>
<protein>
    <submittedName>
        <fullName evidence="7">rRNA methyltransferase</fullName>
    </submittedName>
</protein>
<evidence type="ECO:0000256" key="5">
    <source>
        <dbReference type="SAM" id="MobiDB-lite"/>
    </source>
</evidence>
<name>A0A7J0BEX3_9BACT</name>
<feature type="region of interest" description="Disordered" evidence="5">
    <location>
        <begin position="250"/>
        <end position="284"/>
    </location>
</feature>
<evidence type="ECO:0000256" key="4">
    <source>
        <dbReference type="ARBA" id="ARBA00022691"/>
    </source>
</evidence>
<dbReference type="RefSeq" id="WP_174403881.1">
    <property type="nucleotide sequence ID" value="NZ_BLVO01000004.1"/>
</dbReference>
<organism evidence="7 8">
    <name type="scientific">Desulfovibrio subterraneus</name>
    <dbReference type="NCBI Taxonomy" id="2718620"/>
    <lineage>
        <taxon>Bacteria</taxon>
        <taxon>Pseudomonadati</taxon>
        <taxon>Thermodesulfobacteriota</taxon>
        <taxon>Desulfovibrionia</taxon>
        <taxon>Desulfovibrionales</taxon>
        <taxon>Desulfovibrionaceae</taxon>
        <taxon>Desulfovibrio</taxon>
    </lineage>
</organism>